<comment type="caution">
    <text evidence="7">The sequence shown here is derived from an EMBL/GenBank/DDBJ whole genome shotgun (WGS) entry which is preliminary data.</text>
</comment>
<proteinExistence type="inferred from homology"/>
<organism evidence="7 8">
    <name type="scientific">Candidatus Coatesbacteria bacterium 4484_99</name>
    <dbReference type="NCBI Taxonomy" id="1970774"/>
    <lineage>
        <taxon>Bacteria</taxon>
        <taxon>Candidatus Coatesiibacteriota</taxon>
    </lineage>
</organism>
<evidence type="ECO:0000256" key="3">
    <source>
        <dbReference type="ARBA" id="ARBA00022898"/>
    </source>
</evidence>
<evidence type="ECO:0000313" key="8">
    <source>
        <dbReference type="Proteomes" id="UP000192611"/>
    </source>
</evidence>
<protein>
    <recommendedName>
        <fullName evidence="6">Aminotransferase class V domain-containing protein</fullName>
    </recommendedName>
</protein>
<dbReference type="Proteomes" id="UP000192611">
    <property type="component" value="Unassembled WGS sequence"/>
</dbReference>
<name>A0A1W9S2L1_9BACT</name>
<sequence>MLEMVIDDLDNENLYEIELNHPKHRLMAPGPTMVPERVKMAMLRSIRHHRSQYFAGLLEQVRDGLREIFRTDGDILIFTSSGTGMLEAAVQNFFSEGDRVLVVNTGHFGDRWVRICQAYGLTVRVLEVEWGRAVNPKLIEQRLSEEVGREIKGVFVTHTETSTGIENDIEEIGKIVRETDALFLVDTVSGLATSRYQMDEWGVDVSLSASQKGLMCPPGLGFAAVSEKAWMANRRATLPRFYFDLASAKDGMADFKTPWTPAISIIYGVHEAIKMILSEGLENVWERHNKLAMAMRAGITAMNLTLFSINHAPNVTVVNCPDGVTSKELRGKILERFGIYLADGQGRLKDRVFRIGHMGYVDKLDVIATLGALEVVLKDFGHIFDEGAGLREALDVIRG</sequence>
<evidence type="ECO:0000256" key="4">
    <source>
        <dbReference type="PIRSR" id="PIRSR000524-1"/>
    </source>
</evidence>
<dbReference type="InterPro" id="IPR000192">
    <property type="entry name" value="Aminotrans_V_dom"/>
</dbReference>
<dbReference type="InterPro" id="IPR024169">
    <property type="entry name" value="SP_NH2Trfase/AEP_transaminase"/>
</dbReference>
<dbReference type="InterPro" id="IPR015424">
    <property type="entry name" value="PyrdxlP-dep_Trfase"/>
</dbReference>
<dbReference type="GO" id="GO:0004760">
    <property type="term" value="F:L-serine-pyruvate transaminase activity"/>
    <property type="evidence" value="ECO:0007669"/>
    <property type="project" value="TreeGrafter"/>
</dbReference>
<reference evidence="8" key="1">
    <citation type="submission" date="2017-03" db="EMBL/GenBank/DDBJ databases">
        <title>Novel pathways for hydrocarbon cycling and metabolic interdependencies in hydrothermal sediment communities.</title>
        <authorList>
            <person name="Dombrowski N."/>
            <person name="Seitz K."/>
            <person name="Teske A."/>
            <person name="Baker B."/>
        </authorList>
    </citation>
    <scope>NUCLEOTIDE SEQUENCE [LARGE SCALE GENOMIC DNA]</scope>
</reference>
<dbReference type="GO" id="GO:0019265">
    <property type="term" value="P:glycine biosynthetic process, by transamination of glyoxylate"/>
    <property type="evidence" value="ECO:0007669"/>
    <property type="project" value="TreeGrafter"/>
</dbReference>
<dbReference type="Gene3D" id="3.40.640.10">
    <property type="entry name" value="Type I PLP-dependent aspartate aminotransferase-like (Major domain)"/>
    <property type="match status" value="1"/>
</dbReference>
<evidence type="ECO:0000313" key="7">
    <source>
        <dbReference type="EMBL" id="OQX90905.1"/>
    </source>
</evidence>
<dbReference type="PIRSF" id="PIRSF000524">
    <property type="entry name" value="SPT"/>
    <property type="match status" value="1"/>
</dbReference>
<evidence type="ECO:0000256" key="1">
    <source>
        <dbReference type="ARBA" id="ARBA00001933"/>
    </source>
</evidence>
<gene>
    <name evidence="7" type="ORF">B6D57_01620</name>
</gene>
<keyword evidence="3 5" id="KW-0663">Pyridoxal phosphate</keyword>
<evidence type="ECO:0000256" key="2">
    <source>
        <dbReference type="ARBA" id="ARBA00009236"/>
    </source>
</evidence>
<dbReference type="AlphaFoldDB" id="A0A1W9S2L1"/>
<accession>A0A1W9S2L1</accession>
<dbReference type="PANTHER" id="PTHR21152:SF40">
    <property type="entry name" value="ALANINE--GLYOXYLATE AMINOTRANSFERASE"/>
    <property type="match status" value="1"/>
</dbReference>
<dbReference type="EMBL" id="NATQ01000021">
    <property type="protein sequence ID" value="OQX90905.1"/>
    <property type="molecule type" value="Genomic_DNA"/>
</dbReference>
<dbReference type="Pfam" id="PF00266">
    <property type="entry name" value="Aminotran_5"/>
    <property type="match status" value="1"/>
</dbReference>
<evidence type="ECO:0000259" key="6">
    <source>
        <dbReference type="Pfam" id="PF00266"/>
    </source>
</evidence>
<dbReference type="InterPro" id="IPR015422">
    <property type="entry name" value="PyrdxlP-dep_Trfase_small"/>
</dbReference>
<dbReference type="FunFam" id="3.40.640.10:FF:000054">
    <property type="entry name" value="Serine--glyoxylate aminotransferase"/>
    <property type="match status" value="1"/>
</dbReference>
<dbReference type="InterPro" id="IPR015421">
    <property type="entry name" value="PyrdxlP-dep_Trfase_major"/>
</dbReference>
<feature type="domain" description="Aminotransferase class V" evidence="6">
    <location>
        <begin position="46"/>
        <end position="345"/>
    </location>
</feature>
<feature type="modified residue" description="N6-(pyridoxal phosphate)lysine" evidence="5">
    <location>
        <position position="212"/>
    </location>
</feature>
<dbReference type="SUPFAM" id="SSF53383">
    <property type="entry name" value="PLP-dependent transferases"/>
    <property type="match status" value="1"/>
</dbReference>
<dbReference type="GO" id="GO:0008453">
    <property type="term" value="F:alanine-glyoxylate transaminase activity"/>
    <property type="evidence" value="ECO:0007669"/>
    <property type="project" value="TreeGrafter"/>
</dbReference>
<dbReference type="Gene3D" id="3.90.1150.10">
    <property type="entry name" value="Aspartate Aminotransferase, domain 1"/>
    <property type="match status" value="1"/>
</dbReference>
<feature type="binding site" evidence="4">
    <location>
        <position position="354"/>
    </location>
    <ligand>
        <name>substrate</name>
    </ligand>
</feature>
<dbReference type="PANTHER" id="PTHR21152">
    <property type="entry name" value="AMINOTRANSFERASE CLASS V"/>
    <property type="match status" value="1"/>
</dbReference>
<comment type="cofactor">
    <cofactor evidence="1 5">
        <name>pyridoxal 5'-phosphate</name>
        <dbReference type="ChEBI" id="CHEBI:597326"/>
    </cofactor>
</comment>
<evidence type="ECO:0000256" key="5">
    <source>
        <dbReference type="PIRSR" id="PIRSR000524-50"/>
    </source>
</evidence>
<comment type="similarity">
    <text evidence="2">Belongs to the class-V pyridoxal-phosphate-dependent aminotransferase family.</text>
</comment>